<proteinExistence type="inferred from homology"/>
<dbReference type="Pfam" id="PF19567">
    <property type="entry name" value="CpsB_CapC"/>
    <property type="match status" value="1"/>
</dbReference>
<dbReference type="GO" id="GO:0004725">
    <property type="term" value="F:protein tyrosine phosphatase activity"/>
    <property type="evidence" value="ECO:0007669"/>
    <property type="project" value="UniProtKB-UniRule"/>
</dbReference>
<protein>
    <recommendedName>
        <fullName evidence="5">Tyrosine-protein phosphatase</fullName>
        <ecNumber evidence="5">3.1.3.48</ecNumber>
    </recommendedName>
</protein>
<dbReference type="SUPFAM" id="SSF89550">
    <property type="entry name" value="PHP domain-like"/>
    <property type="match status" value="1"/>
</dbReference>
<keyword evidence="2 5" id="KW-0378">Hydrolase</keyword>
<dbReference type="Proteomes" id="UP000273326">
    <property type="component" value="Chromosome"/>
</dbReference>
<dbReference type="GO" id="GO:0030145">
    <property type="term" value="F:manganese ion binding"/>
    <property type="evidence" value="ECO:0007669"/>
    <property type="project" value="UniProtKB-UniRule"/>
</dbReference>
<evidence type="ECO:0000256" key="1">
    <source>
        <dbReference type="ARBA" id="ARBA00005750"/>
    </source>
</evidence>
<name>A0A3Q9BL29_9LACT</name>
<sequence>MLDLHCHILPNIDDGARSWEDSFALARLAVDEGITHILATPHHLNGKFENKKQDVIELTEELQQRLDAEKIPLEVFPSQEVRLSGDILAGIENDEILFVDETNKYLLIEFPTMTIPHYAEQLFFSLQQKGITPVIVHPERNQEIIENPDRLLEFIERGALAQLTASSYIGVFGKKIAELSSQLIEANLVHVLASDAHNTRGRAFNMKEAFQKLEKEFGKEKVRELQQNAKDLINGDYIQPNTPSEIRKKRRKRFGLF</sequence>
<keyword evidence="7" id="KW-1185">Reference proteome</keyword>
<dbReference type="InterPro" id="IPR016667">
    <property type="entry name" value="Caps_polysacc_synth_CpsB/CapC"/>
</dbReference>
<organism evidence="6 7">
    <name type="scientific">Jeotgalibaca ciconiae</name>
    <dbReference type="NCBI Taxonomy" id="2496265"/>
    <lineage>
        <taxon>Bacteria</taxon>
        <taxon>Bacillati</taxon>
        <taxon>Bacillota</taxon>
        <taxon>Bacilli</taxon>
        <taxon>Lactobacillales</taxon>
        <taxon>Carnobacteriaceae</taxon>
        <taxon>Jeotgalibaca</taxon>
    </lineage>
</organism>
<evidence type="ECO:0000313" key="6">
    <source>
        <dbReference type="EMBL" id="AZP04912.1"/>
    </source>
</evidence>
<evidence type="ECO:0000256" key="2">
    <source>
        <dbReference type="ARBA" id="ARBA00022801"/>
    </source>
</evidence>
<keyword evidence="3 5" id="KW-0904">Protein phosphatase</keyword>
<dbReference type="Gene3D" id="3.20.20.140">
    <property type="entry name" value="Metal-dependent hydrolases"/>
    <property type="match status" value="1"/>
</dbReference>
<reference evidence="7" key="1">
    <citation type="submission" date="2018-12" db="EMBL/GenBank/DDBJ databases">
        <title>Complete genome sequencing of Jeotgalibaca sp. H21T32.</title>
        <authorList>
            <person name="Bae J.-W."/>
            <person name="Lee S.-Y."/>
        </authorList>
    </citation>
    <scope>NUCLEOTIDE SEQUENCE [LARGE SCALE GENOMIC DNA]</scope>
    <source>
        <strain evidence="7">H21T32</strain>
    </source>
</reference>
<dbReference type="AlphaFoldDB" id="A0A3Q9BL29"/>
<dbReference type="PANTHER" id="PTHR39181">
    <property type="entry name" value="TYROSINE-PROTEIN PHOSPHATASE YWQE"/>
    <property type="match status" value="1"/>
</dbReference>
<dbReference type="KEGG" id="jeh:EJN90_09815"/>
<comment type="catalytic activity">
    <reaction evidence="4 5">
        <text>O-phospho-L-tyrosyl-[protein] + H2O = L-tyrosyl-[protein] + phosphate</text>
        <dbReference type="Rhea" id="RHEA:10684"/>
        <dbReference type="Rhea" id="RHEA-COMP:10136"/>
        <dbReference type="Rhea" id="RHEA-COMP:20101"/>
        <dbReference type="ChEBI" id="CHEBI:15377"/>
        <dbReference type="ChEBI" id="CHEBI:43474"/>
        <dbReference type="ChEBI" id="CHEBI:46858"/>
        <dbReference type="ChEBI" id="CHEBI:61978"/>
        <dbReference type="EC" id="3.1.3.48"/>
    </reaction>
</comment>
<evidence type="ECO:0000313" key="7">
    <source>
        <dbReference type="Proteomes" id="UP000273326"/>
    </source>
</evidence>
<dbReference type="InterPro" id="IPR016195">
    <property type="entry name" value="Pol/histidinol_Pase-like"/>
</dbReference>
<gene>
    <name evidence="6" type="ORF">EJN90_09815</name>
</gene>
<evidence type="ECO:0000256" key="4">
    <source>
        <dbReference type="ARBA" id="ARBA00051722"/>
    </source>
</evidence>
<dbReference type="PANTHER" id="PTHR39181:SF1">
    <property type="entry name" value="TYROSINE-PROTEIN PHOSPHATASE YWQE"/>
    <property type="match status" value="1"/>
</dbReference>
<dbReference type="RefSeq" id="WP_126110779.1">
    <property type="nucleotide sequence ID" value="NZ_CP034465.1"/>
</dbReference>
<accession>A0A3Q9BL29</accession>
<dbReference type="EC" id="3.1.3.48" evidence="5"/>
<comment type="similarity">
    <text evidence="1 5">Belongs to the metallo-dependent hydrolases superfamily. CpsB/CapC family.</text>
</comment>
<dbReference type="EMBL" id="CP034465">
    <property type="protein sequence ID" value="AZP04912.1"/>
    <property type="molecule type" value="Genomic_DNA"/>
</dbReference>
<evidence type="ECO:0000256" key="3">
    <source>
        <dbReference type="ARBA" id="ARBA00022912"/>
    </source>
</evidence>
<evidence type="ECO:0000256" key="5">
    <source>
        <dbReference type="PIRNR" id="PIRNR016557"/>
    </source>
</evidence>
<dbReference type="PIRSF" id="PIRSF016557">
    <property type="entry name" value="Caps_synth_CpsB"/>
    <property type="match status" value="1"/>
</dbReference>
<dbReference type="OrthoDB" id="9788539at2"/>